<sequence>MRRGPARIRRLGHAWLQAILHGFRPGGAQTGNTAHGQRKAQSNRAGHDSDPTRQSGTSAFSGVVRQPRRNVDG</sequence>
<evidence type="ECO:0000313" key="3">
    <source>
        <dbReference type="Proteomes" id="UP000011682"/>
    </source>
</evidence>
<gene>
    <name evidence="2" type="ORF">D187_006892</name>
</gene>
<dbReference type="AlphaFoldDB" id="S9QL07"/>
<reference evidence="2" key="1">
    <citation type="submission" date="2013-05" db="EMBL/GenBank/DDBJ databases">
        <title>Genome assembly of Cystobacter fuscus DSM 2262.</title>
        <authorList>
            <person name="Sharma G."/>
            <person name="Khatri I."/>
            <person name="Kaur C."/>
            <person name="Mayilraj S."/>
            <person name="Subramanian S."/>
        </authorList>
    </citation>
    <scope>NUCLEOTIDE SEQUENCE [LARGE SCALE GENOMIC DNA]</scope>
    <source>
        <strain evidence="2">DSM 2262</strain>
    </source>
</reference>
<dbReference type="Proteomes" id="UP000011682">
    <property type="component" value="Unassembled WGS sequence"/>
</dbReference>
<organism evidence="2 3">
    <name type="scientific">Cystobacter fuscus (strain ATCC 25194 / DSM 2262 / NBRC 100088 / M29)</name>
    <dbReference type="NCBI Taxonomy" id="1242864"/>
    <lineage>
        <taxon>Bacteria</taxon>
        <taxon>Pseudomonadati</taxon>
        <taxon>Myxococcota</taxon>
        <taxon>Myxococcia</taxon>
        <taxon>Myxococcales</taxon>
        <taxon>Cystobacterineae</taxon>
        <taxon>Archangiaceae</taxon>
        <taxon>Cystobacter</taxon>
    </lineage>
</organism>
<accession>S9QL07</accession>
<dbReference type="EMBL" id="ANAH02000064">
    <property type="protein sequence ID" value="EPX57138.1"/>
    <property type="molecule type" value="Genomic_DNA"/>
</dbReference>
<feature type="compositionally biased region" description="Polar residues" evidence="1">
    <location>
        <begin position="30"/>
        <end position="44"/>
    </location>
</feature>
<keyword evidence="3" id="KW-1185">Reference proteome</keyword>
<feature type="region of interest" description="Disordered" evidence="1">
    <location>
        <begin position="24"/>
        <end position="73"/>
    </location>
</feature>
<proteinExistence type="predicted"/>
<name>S9QL07_CYSF2</name>
<evidence type="ECO:0000256" key="1">
    <source>
        <dbReference type="SAM" id="MobiDB-lite"/>
    </source>
</evidence>
<protein>
    <submittedName>
        <fullName evidence="2">Uncharacterized protein</fullName>
    </submittedName>
</protein>
<evidence type="ECO:0000313" key="2">
    <source>
        <dbReference type="EMBL" id="EPX57138.1"/>
    </source>
</evidence>
<comment type="caution">
    <text evidence="2">The sequence shown here is derived from an EMBL/GenBank/DDBJ whole genome shotgun (WGS) entry which is preliminary data.</text>
</comment>